<keyword evidence="1" id="KW-0175">Coiled coil</keyword>
<organism evidence="3 4">
    <name type="scientific">Smittium mucronatum</name>
    <dbReference type="NCBI Taxonomy" id="133383"/>
    <lineage>
        <taxon>Eukaryota</taxon>
        <taxon>Fungi</taxon>
        <taxon>Fungi incertae sedis</taxon>
        <taxon>Zoopagomycota</taxon>
        <taxon>Kickxellomycotina</taxon>
        <taxon>Harpellomycetes</taxon>
        <taxon>Harpellales</taxon>
        <taxon>Legeriomycetaceae</taxon>
        <taxon>Smittium</taxon>
    </lineage>
</organism>
<gene>
    <name evidence="3" type="ORF">AYI68_g4577</name>
</gene>
<accession>A0A1R0GWU5</accession>
<dbReference type="Proteomes" id="UP000187455">
    <property type="component" value="Unassembled WGS sequence"/>
</dbReference>
<evidence type="ECO:0000256" key="2">
    <source>
        <dbReference type="SAM" id="MobiDB-lite"/>
    </source>
</evidence>
<name>A0A1R0GWU5_9FUNG</name>
<evidence type="ECO:0000313" key="4">
    <source>
        <dbReference type="Proteomes" id="UP000187455"/>
    </source>
</evidence>
<feature type="coiled-coil region" evidence="1">
    <location>
        <begin position="59"/>
        <end position="110"/>
    </location>
</feature>
<comment type="caution">
    <text evidence="3">The sequence shown here is derived from an EMBL/GenBank/DDBJ whole genome shotgun (WGS) entry which is preliminary data.</text>
</comment>
<dbReference type="EMBL" id="LSSL01002585">
    <property type="protein sequence ID" value="OLY81318.1"/>
    <property type="molecule type" value="Genomic_DNA"/>
</dbReference>
<protein>
    <recommendedName>
        <fullName evidence="5">Nuclear distribution protein nudE-like protein</fullName>
    </recommendedName>
</protein>
<feature type="compositionally biased region" description="Polar residues" evidence="2">
    <location>
        <begin position="247"/>
        <end position="257"/>
    </location>
</feature>
<proteinExistence type="predicted"/>
<sequence>MDPLDFQDPNSFSNKDEEISYWKNATYNARDAYVDSQLELETVQKQLADASIEAIKSSLHDAQAKVKGLSQTNEVLMSEVKSKQLLVEEMQRLKDELRDMNVELGVLKSQKSSRISRASLGGPNFRVQNTELADQNKSFKEVMDRMKGLESKIENARSMVSPLLQESRKYTAPISKLNAEPLVRSRTIGGSPVSNRRSMMFEPKFSEHIPRKQGEIKQRDPQQFPKKLNFNVENYKASNPPKDESIPVSNFTFSSESSRLRMARSRANKSEIKPNISKDKDELQTVPN</sequence>
<reference evidence="3 4" key="1">
    <citation type="journal article" date="2016" name="Mol. Biol. Evol.">
        <title>Genome-Wide Survey of Gut Fungi (Harpellales) Reveals the First Horizontally Transferred Ubiquitin Gene from a Mosquito Host.</title>
        <authorList>
            <person name="Wang Y."/>
            <person name="White M.M."/>
            <person name="Kvist S."/>
            <person name="Moncalvo J.M."/>
        </authorList>
    </citation>
    <scope>NUCLEOTIDE SEQUENCE [LARGE SCALE GENOMIC DNA]</scope>
    <source>
        <strain evidence="3 4">ALG-7-W6</strain>
    </source>
</reference>
<evidence type="ECO:0000256" key="1">
    <source>
        <dbReference type="SAM" id="Coils"/>
    </source>
</evidence>
<dbReference type="AlphaFoldDB" id="A0A1R0GWU5"/>
<evidence type="ECO:0008006" key="5">
    <source>
        <dbReference type="Google" id="ProtNLM"/>
    </source>
</evidence>
<feature type="compositionally biased region" description="Basic and acidic residues" evidence="2">
    <location>
        <begin position="268"/>
        <end position="288"/>
    </location>
</feature>
<keyword evidence="4" id="KW-1185">Reference proteome</keyword>
<dbReference type="STRING" id="133383.A0A1R0GWU5"/>
<evidence type="ECO:0000313" key="3">
    <source>
        <dbReference type="EMBL" id="OLY81318.1"/>
    </source>
</evidence>
<dbReference type="OrthoDB" id="5877028at2759"/>
<feature type="region of interest" description="Disordered" evidence="2">
    <location>
        <begin position="233"/>
        <end position="288"/>
    </location>
</feature>